<comment type="caution">
    <text evidence="1">The sequence shown here is derived from an EMBL/GenBank/DDBJ whole genome shotgun (WGS) entry which is preliminary data.</text>
</comment>
<proteinExistence type="predicted"/>
<reference evidence="1" key="1">
    <citation type="journal article" date="2014" name="Front. Microbiol.">
        <title>High frequency of phylogenetically diverse reductive dehalogenase-homologous genes in deep subseafloor sedimentary metagenomes.</title>
        <authorList>
            <person name="Kawai M."/>
            <person name="Futagami T."/>
            <person name="Toyoda A."/>
            <person name="Takaki Y."/>
            <person name="Nishi S."/>
            <person name="Hori S."/>
            <person name="Arai W."/>
            <person name="Tsubouchi T."/>
            <person name="Morono Y."/>
            <person name="Uchiyama I."/>
            <person name="Ito T."/>
            <person name="Fujiyama A."/>
            <person name="Inagaki F."/>
            <person name="Takami H."/>
        </authorList>
    </citation>
    <scope>NUCLEOTIDE SEQUENCE</scope>
    <source>
        <strain evidence="1">Expedition CK06-06</strain>
    </source>
</reference>
<organism evidence="1">
    <name type="scientific">marine sediment metagenome</name>
    <dbReference type="NCBI Taxonomy" id="412755"/>
    <lineage>
        <taxon>unclassified sequences</taxon>
        <taxon>metagenomes</taxon>
        <taxon>ecological metagenomes</taxon>
    </lineage>
</organism>
<dbReference type="EMBL" id="BART01037148">
    <property type="protein sequence ID" value="GAH05771.1"/>
    <property type="molecule type" value="Genomic_DNA"/>
</dbReference>
<gene>
    <name evidence="1" type="ORF">S01H4_62298</name>
</gene>
<evidence type="ECO:0000313" key="1">
    <source>
        <dbReference type="EMBL" id="GAH05771.1"/>
    </source>
</evidence>
<dbReference type="AlphaFoldDB" id="X1CC13"/>
<name>X1CC13_9ZZZZ</name>
<protein>
    <submittedName>
        <fullName evidence="1">Uncharacterized protein</fullName>
    </submittedName>
</protein>
<accession>X1CC13</accession>
<sequence>MNIMDEEKNKEIIQKLMEKNKELKERIGLKPTIRGRIWFTLTCLRPVTKLEFARTAQAIVQNRRLTNKMVIQMNSLTIKMSEIIGYLQGKRDSNLSKDMNNNLVKKLKERKKDDVMYR</sequence>